<comment type="caution">
    <text evidence="2">The sequence shown here is derived from an EMBL/GenBank/DDBJ whole genome shotgun (WGS) entry which is preliminary data.</text>
</comment>
<evidence type="ECO:0000256" key="1">
    <source>
        <dbReference type="SAM" id="SignalP"/>
    </source>
</evidence>
<proteinExistence type="predicted"/>
<dbReference type="OrthoDB" id="924682at2759"/>
<evidence type="ECO:0000313" key="2">
    <source>
        <dbReference type="EMBL" id="PIN16920.1"/>
    </source>
</evidence>
<name>A0A2G9HHZ1_9LAMI</name>
<accession>A0A2G9HHZ1</accession>
<protein>
    <submittedName>
        <fullName evidence="2">Uncharacterized protein</fullName>
    </submittedName>
</protein>
<reference evidence="3" key="1">
    <citation type="journal article" date="2018" name="Gigascience">
        <title>Genome assembly of the Pink Ipe (Handroanthus impetiginosus, Bignoniaceae), a highly valued, ecologically keystone Neotropical timber forest tree.</title>
        <authorList>
            <person name="Silva-Junior O.B."/>
            <person name="Grattapaglia D."/>
            <person name="Novaes E."/>
            <person name="Collevatti R.G."/>
        </authorList>
    </citation>
    <scope>NUCLEOTIDE SEQUENCE [LARGE SCALE GENOMIC DNA]</scope>
    <source>
        <strain evidence="3">cv. UFG-1</strain>
    </source>
</reference>
<sequence length="77" mass="8105">MGRANIILVLVLCTVLVGGDQEGPCLMKCGQQALNCASQCGINGGERSCYQDCGNREIGCVDSCLGNKTSIPIPNWD</sequence>
<evidence type="ECO:0000313" key="3">
    <source>
        <dbReference type="Proteomes" id="UP000231279"/>
    </source>
</evidence>
<feature type="chain" id="PRO_5013668213" evidence="1">
    <location>
        <begin position="20"/>
        <end position="77"/>
    </location>
</feature>
<feature type="signal peptide" evidence="1">
    <location>
        <begin position="1"/>
        <end position="19"/>
    </location>
</feature>
<dbReference type="AlphaFoldDB" id="A0A2G9HHZ1"/>
<keyword evidence="1" id="KW-0732">Signal</keyword>
<dbReference type="EMBL" id="NKXS01001778">
    <property type="protein sequence ID" value="PIN16920.1"/>
    <property type="molecule type" value="Genomic_DNA"/>
</dbReference>
<organism evidence="2 3">
    <name type="scientific">Handroanthus impetiginosus</name>
    <dbReference type="NCBI Taxonomy" id="429701"/>
    <lineage>
        <taxon>Eukaryota</taxon>
        <taxon>Viridiplantae</taxon>
        <taxon>Streptophyta</taxon>
        <taxon>Embryophyta</taxon>
        <taxon>Tracheophyta</taxon>
        <taxon>Spermatophyta</taxon>
        <taxon>Magnoliopsida</taxon>
        <taxon>eudicotyledons</taxon>
        <taxon>Gunneridae</taxon>
        <taxon>Pentapetalae</taxon>
        <taxon>asterids</taxon>
        <taxon>lamiids</taxon>
        <taxon>Lamiales</taxon>
        <taxon>Bignoniaceae</taxon>
        <taxon>Crescentiina</taxon>
        <taxon>Tabebuia alliance</taxon>
        <taxon>Handroanthus</taxon>
    </lineage>
</organism>
<dbReference type="Proteomes" id="UP000231279">
    <property type="component" value="Unassembled WGS sequence"/>
</dbReference>
<gene>
    <name evidence="2" type="ORF">CDL12_10430</name>
</gene>
<keyword evidence="3" id="KW-1185">Reference proteome</keyword>